<evidence type="ECO:0000256" key="1">
    <source>
        <dbReference type="SAM" id="MobiDB-lite"/>
    </source>
</evidence>
<protein>
    <submittedName>
        <fullName evidence="2">Uncharacterized protein</fullName>
    </submittedName>
</protein>
<feature type="compositionally biased region" description="Basic and acidic residues" evidence="1">
    <location>
        <begin position="369"/>
        <end position="400"/>
    </location>
</feature>
<name>A0A2A4JMG0_HELVI</name>
<dbReference type="EMBL" id="NWSH01000981">
    <property type="protein sequence ID" value="PCG73265.1"/>
    <property type="molecule type" value="Genomic_DNA"/>
</dbReference>
<feature type="compositionally biased region" description="Basic and acidic residues" evidence="1">
    <location>
        <begin position="346"/>
        <end position="362"/>
    </location>
</feature>
<reference evidence="2" key="1">
    <citation type="submission" date="2017-09" db="EMBL/GenBank/DDBJ databases">
        <title>Contemporary evolution of a Lepidopteran species, Heliothis virescens, in response to modern agricultural practices.</title>
        <authorList>
            <person name="Fritz M.L."/>
            <person name="Deyonke A.M."/>
            <person name="Papanicolaou A."/>
            <person name="Micinski S."/>
            <person name="Westbrook J."/>
            <person name="Gould F."/>
        </authorList>
    </citation>
    <scope>NUCLEOTIDE SEQUENCE [LARGE SCALE GENOMIC DNA]</scope>
    <source>
        <strain evidence="2">HvINT-</strain>
        <tissue evidence="2">Whole body</tissue>
    </source>
</reference>
<feature type="compositionally biased region" description="Basic and acidic residues" evidence="1">
    <location>
        <begin position="97"/>
        <end position="135"/>
    </location>
</feature>
<feature type="compositionally biased region" description="Basic and acidic residues" evidence="1">
    <location>
        <begin position="143"/>
        <end position="181"/>
    </location>
</feature>
<comment type="caution">
    <text evidence="2">The sequence shown here is derived from an EMBL/GenBank/DDBJ whole genome shotgun (WGS) entry which is preliminary data.</text>
</comment>
<proteinExistence type="predicted"/>
<feature type="region of interest" description="Disordered" evidence="1">
    <location>
        <begin position="1"/>
        <end position="400"/>
    </location>
</feature>
<gene>
    <name evidence="2" type="ORF">B5V51_14987</name>
</gene>
<feature type="compositionally biased region" description="Basic and acidic residues" evidence="1">
    <location>
        <begin position="68"/>
        <end position="86"/>
    </location>
</feature>
<evidence type="ECO:0000313" key="2">
    <source>
        <dbReference type="EMBL" id="PCG73265.1"/>
    </source>
</evidence>
<sequence>MPRKRSNLSQSSYHSRKRRLTRSLETAEEREARLTAVREQIAETRGGECSMARQSRLDSMRAQSAKSRSQESTEAHKMRLSLDRERHAKSRASETFTQRETRLDSQRSRTDATRSSETTEAREMRQASDRRRHAESLASETYTQRETRLSSQRSRTDAIRSCESAVSREMRLDSDRKRHAESLASETYTQRETRLSWQRSRTDAARSCESAEVRQVRLDSDRERHAESRASETYTQRETRLSSQRSRTDAARSCESAEVRQVRLDSDRERHAESRASETYTQRETRLSSQRSRTDAARSHESIEAREMRLDIDRERHAESRASETFTQRETRLSSQRSHASFSRSIENHEERETRLRRDRSQHALSRSLETDEQREERRAAARQRYQDMRGDASTHLSQERDRIQEFRGTWSGEQWAAQGEQDRLRRNVSQLPTSDDESTVYDVEEQPWLNKEGSGFDYNVAIHYAAHGDIGALKYRHCLSEDFLRTLRRATEDEVEVTDERVLNTCLSSLQDVVISIGGNMLSEYGLPSPQPSPHQDRGNREYTAETNYDPVVMATIRNNHLGGNARAQEFSDVLLSLGEGTLPEERGGQVVLPESLGRVVSSLEELIRCVYGDISTLPEERGGQVVLPESLGRVVSSLEELIRCVFEWKQLLLINEPESQLHVAGKSTCHLMMKSFANFLKKEEILYTPWDTTSDAGLNYTENLKFYLGYKYTTLLYDTPAYESLVGGSGGYLMAATIHGYMLGTSIEVFGWEMMAQQSFEDIFEWKQLLLINEPESQLHVAGKSTCHLMMKSFANFLKKEEILYTPWDTTSDAGLNYTENLKFYLGYKYTNSDGVVQHCFTILRLTKV</sequence>
<dbReference type="STRING" id="7102.A0A2A4JMG0"/>
<accession>A0A2A4JMG0</accession>
<dbReference type="AlphaFoldDB" id="A0A2A4JMG0"/>
<organism evidence="2">
    <name type="scientific">Heliothis virescens</name>
    <name type="common">Tobacco budworm moth</name>
    <dbReference type="NCBI Taxonomy" id="7102"/>
    <lineage>
        <taxon>Eukaryota</taxon>
        <taxon>Metazoa</taxon>
        <taxon>Ecdysozoa</taxon>
        <taxon>Arthropoda</taxon>
        <taxon>Hexapoda</taxon>
        <taxon>Insecta</taxon>
        <taxon>Pterygota</taxon>
        <taxon>Neoptera</taxon>
        <taxon>Endopterygota</taxon>
        <taxon>Lepidoptera</taxon>
        <taxon>Glossata</taxon>
        <taxon>Ditrysia</taxon>
        <taxon>Noctuoidea</taxon>
        <taxon>Noctuidae</taxon>
        <taxon>Heliothinae</taxon>
        <taxon>Heliothis</taxon>
    </lineage>
</organism>
<feature type="compositionally biased region" description="Basic and acidic residues" evidence="1">
    <location>
        <begin position="189"/>
        <end position="332"/>
    </location>
</feature>
<feature type="compositionally biased region" description="Low complexity" evidence="1">
    <location>
        <begin position="333"/>
        <end position="345"/>
    </location>
</feature>